<accession>A0A3Q9GD78</accession>
<evidence type="ECO:0000313" key="3">
    <source>
        <dbReference type="Proteomes" id="UP000280228"/>
    </source>
</evidence>
<dbReference type="GeneID" id="66586763"/>
<organism evidence="1 3">
    <name type="scientific">Moraxella catarrhalis</name>
    <name type="common">Branhamella catarrhalis</name>
    <dbReference type="NCBI Taxonomy" id="480"/>
    <lineage>
        <taxon>Bacteria</taxon>
        <taxon>Pseudomonadati</taxon>
        <taxon>Pseudomonadota</taxon>
        <taxon>Gammaproteobacteria</taxon>
        <taxon>Moraxellales</taxon>
        <taxon>Moraxellaceae</taxon>
        <taxon>Moraxella</taxon>
    </lineage>
</organism>
<gene>
    <name evidence="2" type="ORF">EJK53_1553</name>
    <name evidence="1" type="ORF">EJK53_1627</name>
</gene>
<dbReference type="RefSeq" id="WP_003661442.1">
    <property type="nucleotide sequence ID" value="NZ_CP018059.1"/>
</dbReference>
<proteinExistence type="predicted"/>
<name>A0A3Q9GD78_MORCA</name>
<evidence type="ECO:0000313" key="1">
    <source>
        <dbReference type="EMBL" id="AZQ93144.1"/>
    </source>
</evidence>
<dbReference type="EMBL" id="CP034662">
    <property type="protein sequence ID" value="AZQ93144.1"/>
    <property type="molecule type" value="Genomic_DNA"/>
</dbReference>
<evidence type="ECO:0000313" key="2">
    <source>
        <dbReference type="EMBL" id="AZQ94165.1"/>
    </source>
</evidence>
<reference evidence="1 3" key="1">
    <citation type="submission" date="2018-12" db="EMBL/GenBank/DDBJ databases">
        <title>Persistence of Moraxella catarrhalis in Chronic Obstructive Pulmonary Disease and Regulation of the Hag/MID Adhesin.</title>
        <authorList>
            <person name="Murphy T."/>
            <person name="Zhao X."/>
            <person name="Vyas G."/>
            <person name="Aluvathingal J."/>
            <person name="Nadendla S."/>
            <person name="Tallon L."/>
            <person name="Tettelin H."/>
        </authorList>
    </citation>
    <scope>NUCLEOTIDE SEQUENCE [LARGE SCALE GENOMIC DNA]</scope>
    <source>
        <strain evidence="1 3">46P58B1</strain>
    </source>
</reference>
<protein>
    <submittedName>
        <fullName evidence="1">Uncharacterized protein</fullName>
    </submittedName>
</protein>
<dbReference type="Proteomes" id="UP000280228">
    <property type="component" value="Chromosome"/>
</dbReference>
<dbReference type="EMBL" id="CP034662">
    <property type="protein sequence ID" value="AZQ94165.1"/>
    <property type="molecule type" value="Genomic_DNA"/>
</dbReference>
<dbReference type="AlphaFoldDB" id="A0A3Q9GD78"/>
<sequence length="57" mass="6405">MAQTKTDKSALDKAPAKNGFKYKPKFGLVIVCDDEPHQQTVFNHLKELGYKTKVVVV</sequence>